<evidence type="ECO:0000313" key="1">
    <source>
        <dbReference type="EMBL" id="RDX42715.1"/>
    </source>
</evidence>
<organism evidence="1 2">
    <name type="scientific">Lentinus brumalis</name>
    <dbReference type="NCBI Taxonomy" id="2498619"/>
    <lineage>
        <taxon>Eukaryota</taxon>
        <taxon>Fungi</taxon>
        <taxon>Dikarya</taxon>
        <taxon>Basidiomycota</taxon>
        <taxon>Agaricomycotina</taxon>
        <taxon>Agaricomycetes</taxon>
        <taxon>Polyporales</taxon>
        <taxon>Polyporaceae</taxon>
        <taxon>Lentinus</taxon>
    </lineage>
</organism>
<dbReference type="Proteomes" id="UP000256964">
    <property type="component" value="Unassembled WGS sequence"/>
</dbReference>
<sequence>MLFPIEICENIIDSCRSPRPWWPQTALAKTGSYRTWISCALTCRAWLARSRYNIYYMVELRWAYQVEMLLRTFGESPALADWVVILVVRGEKLRDRRYSDSDRYIPFIQHPLPQYLRKCRLLLLDIDHHCYPAWFIRSIPRVYSGVIGLDLLNTSNIVSLSFKNPEYHLRWISSFPNLRRLATPSYKVKSLDVNIVGYRPPQLEDLLFYPVQILSPRDIDVLMLLARGGSIVNLVLSIQDLDMNIDDISIGHDTQGLSSATEPLPCWRPLPFCEYGAGEEDGYRTYSKRSKP</sequence>
<proteinExistence type="predicted"/>
<keyword evidence="2" id="KW-1185">Reference proteome</keyword>
<name>A0A371CR10_9APHY</name>
<accession>A0A371CR10</accession>
<dbReference type="EMBL" id="KZ857478">
    <property type="protein sequence ID" value="RDX42715.1"/>
    <property type="molecule type" value="Genomic_DNA"/>
</dbReference>
<reference evidence="1 2" key="1">
    <citation type="journal article" date="2018" name="Biotechnol. Biofuels">
        <title>Integrative visual omics of the white-rot fungus Polyporus brumalis exposes the biotechnological potential of its oxidative enzymes for delignifying raw plant biomass.</title>
        <authorList>
            <person name="Miyauchi S."/>
            <person name="Rancon A."/>
            <person name="Drula E."/>
            <person name="Hage H."/>
            <person name="Chaduli D."/>
            <person name="Favel A."/>
            <person name="Grisel S."/>
            <person name="Henrissat B."/>
            <person name="Herpoel-Gimbert I."/>
            <person name="Ruiz-Duenas F.J."/>
            <person name="Chevret D."/>
            <person name="Hainaut M."/>
            <person name="Lin J."/>
            <person name="Wang M."/>
            <person name="Pangilinan J."/>
            <person name="Lipzen A."/>
            <person name="Lesage-Meessen L."/>
            <person name="Navarro D."/>
            <person name="Riley R."/>
            <person name="Grigoriev I.V."/>
            <person name="Zhou S."/>
            <person name="Raouche S."/>
            <person name="Rosso M.N."/>
        </authorList>
    </citation>
    <scope>NUCLEOTIDE SEQUENCE [LARGE SCALE GENOMIC DNA]</scope>
    <source>
        <strain evidence="1 2">BRFM 1820</strain>
    </source>
</reference>
<gene>
    <name evidence="1" type="ORF">OH76DRAFT_84762</name>
</gene>
<evidence type="ECO:0000313" key="2">
    <source>
        <dbReference type="Proteomes" id="UP000256964"/>
    </source>
</evidence>
<protein>
    <recommendedName>
        <fullName evidence="3">F-box domain-containing protein</fullName>
    </recommendedName>
</protein>
<dbReference type="AlphaFoldDB" id="A0A371CR10"/>
<evidence type="ECO:0008006" key="3">
    <source>
        <dbReference type="Google" id="ProtNLM"/>
    </source>
</evidence>
<dbReference type="OrthoDB" id="2758643at2759"/>